<dbReference type="PANTHER" id="PTHR22946">
    <property type="entry name" value="DIENELACTONE HYDROLASE DOMAIN-CONTAINING PROTEIN-RELATED"/>
    <property type="match status" value="1"/>
</dbReference>
<dbReference type="InterPro" id="IPR029058">
    <property type="entry name" value="AB_hydrolase_fold"/>
</dbReference>
<proteinExistence type="predicted"/>
<dbReference type="InterPro" id="IPR050261">
    <property type="entry name" value="FrsA_esterase"/>
</dbReference>
<feature type="domain" description="Acetyl xylan esterase" evidence="1">
    <location>
        <begin position="43"/>
        <end position="193"/>
    </location>
</feature>
<dbReference type="eggNOG" id="COG1506">
    <property type="taxonomic scope" value="Bacteria"/>
</dbReference>
<name>A6DLW6_9BACT</name>
<reference evidence="2 3" key="1">
    <citation type="journal article" date="2010" name="J. Bacteriol.">
        <title>Genome sequence of Lentisphaera araneosa HTCC2155T, the type species of the order Lentisphaerales in the phylum Lentisphaerae.</title>
        <authorList>
            <person name="Thrash J.C."/>
            <person name="Cho J.C."/>
            <person name="Vergin K.L."/>
            <person name="Morris R.M."/>
            <person name="Giovannoni S.J."/>
        </authorList>
    </citation>
    <scope>NUCLEOTIDE SEQUENCE [LARGE SCALE GENOMIC DNA]</scope>
    <source>
        <strain evidence="2 3">HTCC2155</strain>
    </source>
</reference>
<comment type="caution">
    <text evidence="2">The sequence shown here is derived from an EMBL/GenBank/DDBJ whole genome shotgun (WGS) entry which is preliminary data.</text>
</comment>
<dbReference type="Proteomes" id="UP000004947">
    <property type="component" value="Unassembled WGS sequence"/>
</dbReference>
<dbReference type="STRING" id="313628.LNTAR_21160"/>
<accession>A6DLW6</accession>
<dbReference type="SUPFAM" id="SSF53474">
    <property type="entry name" value="alpha/beta-Hydrolases"/>
    <property type="match status" value="1"/>
</dbReference>
<dbReference type="Pfam" id="PF05448">
    <property type="entry name" value="AXE1"/>
    <property type="match status" value="1"/>
</dbReference>
<dbReference type="InterPro" id="IPR008391">
    <property type="entry name" value="AXE1_dom"/>
</dbReference>
<dbReference type="EMBL" id="ABCK01000010">
    <property type="protein sequence ID" value="EDM27264.1"/>
    <property type="molecule type" value="Genomic_DNA"/>
</dbReference>
<protein>
    <submittedName>
        <fullName evidence="2">Peptidase S9, prolyl oligopeptidase active site region</fullName>
    </submittedName>
</protein>
<dbReference type="OrthoDB" id="9765647at2"/>
<dbReference type="Gene3D" id="3.40.50.1820">
    <property type="entry name" value="alpha/beta hydrolase"/>
    <property type="match status" value="1"/>
</dbReference>
<evidence type="ECO:0000313" key="2">
    <source>
        <dbReference type="EMBL" id="EDM27264.1"/>
    </source>
</evidence>
<dbReference type="AlphaFoldDB" id="A6DLW6"/>
<evidence type="ECO:0000259" key="1">
    <source>
        <dbReference type="Pfam" id="PF05448"/>
    </source>
</evidence>
<gene>
    <name evidence="2" type="ORF">LNTAR_21160</name>
</gene>
<sequence length="389" mass="43418">MSILSKAAEKWINEPPPKTWLCSHLEEEGLEALFYESIPFEKKATRVFAWVGLPDGVTDKDSVPGVVLIHGGGGSAFSRWVKWWNKRGYAAIAMDCCGAMPLPNTGIIGNADWPRHQHSGPKGWGGWDQATWAPEDQWCYHAPAAVIKAHTLLASYPQVDSSRIGLTGISWGGYLTCMVAGIDPRFKVAAPVYGCGFITEGSEWTENGAINGLTNEQADFWKANFDPSQVLQQIKTPMFWLNGTNDFAYWPSAWQKSIDTVKGPSHLCMKVRWPHGHIPESEETPELESFLNTYLMEGRQLPYVSSPVINNNTISIQYDDAKHLHHANLVMTLDKCNWPEREWHTLSAQINIENNSITADLPNNCTAAYLNLITTGWLTVSSKIIIFTK</sequence>
<dbReference type="RefSeq" id="WP_007278874.1">
    <property type="nucleotide sequence ID" value="NZ_ABCK01000010.1"/>
</dbReference>
<evidence type="ECO:0000313" key="3">
    <source>
        <dbReference type="Proteomes" id="UP000004947"/>
    </source>
</evidence>
<keyword evidence="3" id="KW-1185">Reference proteome</keyword>
<organism evidence="2 3">
    <name type="scientific">Lentisphaera araneosa HTCC2155</name>
    <dbReference type="NCBI Taxonomy" id="313628"/>
    <lineage>
        <taxon>Bacteria</taxon>
        <taxon>Pseudomonadati</taxon>
        <taxon>Lentisphaerota</taxon>
        <taxon>Lentisphaeria</taxon>
        <taxon>Lentisphaerales</taxon>
        <taxon>Lentisphaeraceae</taxon>
        <taxon>Lentisphaera</taxon>
    </lineage>
</organism>